<evidence type="ECO:0000313" key="1">
    <source>
        <dbReference type="EMBL" id="KAI0047687.1"/>
    </source>
</evidence>
<organism evidence="1 2">
    <name type="scientific">Auriscalpium vulgare</name>
    <dbReference type="NCBI Taxonomy" id="40419"/>
    <lineage>
        <taxon>Eukaryota</taxon>
        <taxon>Fungi</taxon>
        <taxon>Dikarya</taxon>
        <taxon>Basidiomycota</taxon>
        <taxon>Agaricomycotina</taxon>
        <taxon>Agaricomycetes</taxon>
        <taxon>Russulales</taxon>
        <taxon>Auriscalpiaceae</taxon>
        <taxon>Auriscalpium</taxon>
    </lineage>
</organism>
<reference evidence="1" key="1">
    <citation type="submission" date="2021-02" db="EMBL/GenBank/DDBJ databases">
        <authorList>
            <consortium name="DOE Joint Genome Institute"/>
            <person name="Ahrendt S."/>
            <person name="Looney B.P."/>
            <person name="Miyauchi S."/>
            <person name="Morin E."/>
            <person name="Drula E."/>
            <person name="Courty P.E."/>
            <person name="Chicoki N."/>
            <person name="Fauchery L."/>
            <person name="Kohler A."/>
            <person name="Kuo A."/>
            <person name="Labutti K."/>
            <person name="Pangilinan J."/>
            <person name="Lipzen A."/>
            <person name="Riley R."/>
            <person name="Andreopoulos W."/>
            <person name="He G."/>
            <person name="Johnson J."/>
            <person name="Barry K.W."/>
            <person name="Grigoriev I.V."/>
            <person name="Nagy L."/>
            <person name="Hibbett D."/>
            <person name="Henrissat B."/>
            <person name="Matheny P.B."/>
            <person name="Labbe J."/>
            <person name="Martin F."/>
        </authorList>
    </citation>
    <scope>NUCLEOTIDE SEQUENCE</scope>
    <source>
        <strain evidence="1">FP105234-sp</strain>
    </source>
</reference>
<dbReference type="EMBL" id="MU275899">
    <property type="protein sequence ID" value="KAI0047687.1"/>
    <property type="molecule type" value="Genomic_DNA"/>
</dbReference>
<keyword evidence="2" id="KW-1185">Reference proteome</keyword>
<comment type="caution">
    <text evidence="1">The sequence shown here is derived from an EMBL/GenBank/DDBJ whole genome shotgun (WGS) entry which is preliminary data.</text>
</comment>
<proteinExistence type="predicted"/>
<protein>
    <submittedName>
        <fullName evidence="1">Uncharacterized protein</fullName>
    </submittedName>
</protein>
<name>A0ACB8RUT6_9AGAM</name>
<reference evidence="1" key="2">
    <citation type="journal article" date="2022" name="New Phytol.">
        <title>Evolutionary transition to the ectomycorrhizal habit in the genomes of a hyperdiverse lineage of mushroom-forming fungi.</title>
        <authorList>
            <person name="Looney B."/>
            <person name="Miyauchi S."/>
            <person name="Morin E."/>
            <person name="Drula E."/>
            <person name="Courty P.E."/>
            <person name="Kohler A."/>
            <person name="Kuo A."/>
            <person name="LaButti K."/>
            <person name="Pangilinan J."/>
            <person name="Lipzen A."/>
            <person name="Riley R."/>
            <person name="Andreopoulos W."/>
            <person name="He G."/>
            <person name="Johnson J."/>
            <person name="Nolan M."/>
            <person name="Tritt A."/>
            <person name="Barry K.W."/>
            <person name="Grigoriev I.V."/>
            <person name="Nagy L.G."/>
            <person name="Hibbett D."/>
            <person name="Henrissat B."/>
            <person name="Matheny P.B."/>
            <person name="Labbe J."/>
            <person name="Martin F.M."/>
        </authorList>
    </citation>
    <scope>NUCLEOTIDE SEQUENCE</scope>
    <source>
        <strain evidence="1">FP105234-sp</strain>
    </source>
</reference>
<accession>A0ACB8RUT6</accession>
<sequence length="330" mass="35839">MSAQPDPAFLALSDSLQSRINRAFAKATSSQRHASTSRAGGFLLDPGPSTAPGGFIVENSAPGGFLLDDDPAPGGFIIDEEEPAGGFLPAAEDADEYIPLSRIPYALQLLDLPPDDEDTIAVFNNAAEGWGTSRRRRWGGEEEEEQEEDDKRVSKRDWQSVCAALLDEPGADEEDDAEQQPDEEDKGAVDDEPIEIDESEGGSSDEYTEVARPKRRQPGRGKDKDTPTKSSRAKRRRTSPSLSPSESGELTTRQKAACLEAFVLFFPGVDANAAAKRRLGVRELAAAAKSLSEKIKTEEIVEMLDAYSTSPDKTLGLAEFERMMVTTRMA</sequence>
<evidence type="ECO:0000313" key="2">
    <source>
        <dbReference type="Proteomes" id="UP000814033"/>
    </source>
</evidence>
<gene>
    <name evidence="1" type="ORF">FA95DRAFT_1589042</name>
</gene>
<dbReference type="Proteomes" id="UP000814033">
    <property type="component" value="Unassembled WGS sequence"/>
</dbReference>